<dbReference type="EMBL" id="RXIC02000021">
    <property type="protein sequence ID" value="KAB1220928.1"/>
    <property type="molecule type" value="Genomic_DNA"/>
</dbReference>
<evidence type="ECO:0000256" key="24">
    <source>
        <dbReference type="ARBA" id="ARBA00048679"/>
    </source>
</evidence>
<dbReference type="FunFam" id="3.30.200.20:FF:000810">
    <property type="entry name" value="L-type lectin-domain containing receptor kinase S.6"/>
    <property type="match status" value="1"/>
</dbReference>
<dbReference type="InterPro" id="IPR008271">
    <property type="entry name" value="Ser/Thr_kinase_AS"/>
</dbReference>
<dbReference type="CDD" id="cd06899">
    <property type="entry name" value="lectin_legume_LecRK_Arcelin_ConA"/>
    <property type="match status" value="1"/>
</dbReference>
<keyword evidence="14 30" id="KW-0430">Lectin</keyword>
<evidence type="ECO:0000256" key="2">
    <source>
        <dbReference type="ARBA" id="ARBA00004479"/>
    </source>
</evidence>
<dbReference type="InterPro" id="IPR013320">
    <property type="entry name" value="ConA-like_dom_sf"/>
</dbReference>
<dbReference type="Pfam" id="PF00560">
    <property type="entry name" value="LRR_1"/>
    <property type="match status" value="1"/>
</dbReference>
<keyword evidence="13 28" id="KW-0732">Signal</keyword>
<comment type="catalytic activity">
    <reaction evidence="23">
        <text>L-threonyl-[protein] + ATP = O-phospho-L-threonyl-[protein] + ADP + H(+)</text>
        <dbReference type="Rhea" id="RHEA:46608"/>
        <dbReference type="Rhea" id="RHEA-COMP:11060"/>
        <dbReference type="Rhea" id="RHEA-COMP:11605"/>
        <dbReference type="ChEBI" id="CHEBI:15378"/>
        <dbReference type="ChEBI" id="CHEBI:30013"/>
        <dbReference type="ChEBI" id="CHEBI:30616"/>
        <dbReference type="ChEBI" id="CHEBI:61977"/>
        <dbReference type="ChEBI" id="CHEBI:456216"/>
        <dbReference type="EC" id="2.7.11.1"/>
    </reaction>
</comment>
<feature type="signal peptide" evidence="28">
    <location>
        <begin position="1"/>
        <end position="27"/>
    </location>
</feature>
<dbReference type="SUPFAM" id="SSF49899">
    <property type="entry name" value="Concanavalin A-like lectins/glucanases"/>
    <property type="match status" value="1"/>
</dbReference>
<comment type="caution">
    <text evidence="30">The sequence shown here is derived from an EMBL/GenBank/DDBJ whole genome shotgun (WGS) entry which is preliminary data.</text>
</comment>
<name>A0A6A1WB68_9ROSI</name>
<dbReference type="InterPro" id="IPR013632">
    <property type="entry name" value="Rad51_C"/>
</dbReference>
<evidence type="ECO:0000256" key="16">
    <source>
        <dbReference type="ARBA" id="ARBA00022741"/>
    </source>
</evidence>
<dbReference type="CDD" id="cd15489">
    <property type="entry name" value="PHD_SF"/>
    <property type="match status" value="1"/>
</dbReference>
<accession>A0A6A1WB68</accession>
<feature type="domain" description="Protein kinase" evidence="29">
    <location>
        <begin position="330"/>
        <end position="747"/>
    </location>
</feature>
<comment type="subcellular location">
    <subcellularLocation>
        <location evidence="1">Cell membrane</location>
        <topology evidence="1">Single-pass membrane protein</topology>
    </subcellularLocation>
    <subcellularLocation>
        <location evidence="2">Membrane</location>
        <topology evidence="2">Single-pass type I membrane protein</topology>
    </subcellularLocation>
</comment>
<evidence type="ECO:0000256" key="11">
    <source>
        <dbReference type="ARBA" id="ARBA00022679"/>
    </source>
</evidence>
<dbReference type="Gene3D" id="3.80.10.10">
    <property type="entry name" value="Ribonuclease Inhibitor"/>
    <property type="match status" value="1"/>
</dbReference>
<dbReference type="InterPro" id="IPR001245">
    <property type="entry name" value="Ser-Thr/Tyr_kinase_cat_dom"/>
</dbReference>
<evidence type="ECO:0000259" key="29">
    <source>
        <dbReference type="PROSITE" id="PS50011"/>
    </source>
</evidence>
<dbReference type="PROSITE" id="PS00108">
    <property type="entry name" value="PROTEIN_KINASE_ST"/>
    <property type="match status" value="2"/>
</dbReference>
<evidence type="ECO:0000256" key="25">
    <source>
        <dbReference type="PROSITE-ProRule" id="PRU10141"/>
    </source>
</evidence>
<sequence>MGSSPSSCLLFLVQFFLFFNFNTPSLSSPYLPAKNVTLFGDAYFRDNAISLTQEFGCKSSPSSSSSGVGRAFYAYPIRFLDYVTNTTASFSCRFSFSITPSSLRPAGDGIAFLITFNTESFSTSSGYMGLPEQALIQQDPFFAVEFDTSYDPSLGDISENHVGIDIRIISFASVDVSSSGIDLKSGRLITAWIEYSDALKMIRGSSLHIIGHWRFKTFGSLPSVIPMDSAEEGDCFICFSEEEPSVINASISAGDPPRRKNVGELAFGLAGLAAFLFSALAILAVVFFLFTKGKRFKIRKREEGLACRIHTTRVPAKLSLAEIKSATMAFNRSRIIGEGASATVYRGSLPFGGEVAVKRFERLNGIECMRNPFATEFPTMMGCLRHKNLVQLQGWCCERSELVLVYEYLPNGSLGKILHKRSNSTVTLSWKQRLNIVLGVASALTYLQEECQRQIIHRDFKTCNIMLDAEFNAKLGDFGLAEATICQKCGDRGFAVALIYCDSCQASAEHQYDVLQSVSVHCYCFDVLPATFDEYVTWLCEECDPKVRKLSTINKVRLLPCGISHSANPKKLQAIESRVGLKEENSFRRSKKNIKIQRKKKIKDINAFVAKMDVQFFESIPPLPFNEMHCGGICKEGHKHGQELRLVMSDGSNFDENVDCISPSLQCNEMQCDENGKEGQKLGHKLGLDLKDGAKLDGEANYDSSSLQHNQTHCSENCEKGQKLGQEFQLDPTDGTNPEEKAESVITSQIATTDASNILEHTCYTLSQPIIYPIWRGSLCICNKSSSAVSLVAHLSSLACSKVCEEANLMPQLPNCFVDLMCGQSFQKEFTELPTISCTGSNQNKLTGRIPKQISGLSSLSLFLLAGNLFSGSLPMEVRNLKQLEFMDVSANQVSGNITTEIRRCWSLRHLDMAGNNLTEPIPRWVRQRKFDREMRVWRLSIAIDVASALDYLHHDCDPSVVHCDLKPGNVLLNDHMAAHVGDFGLARFLFQYPQQKESSTIGLKGSIGYIAPEYGQGGNPSTSGDVYSFGILLLEMFTAKKPTDEMFKEGLTLNKFASSVDEKQTRDIADQRLFKDIDSFPQSTRTSYFTGENSSSSTDNNSSRDGLNRSEECVAAVIRLEKPLQPVILNVAIFVQVWFALMIVDSATALYRTYFTRRRELPARQMHLAKFLHSLQKLADEGETEIKVEIEDKGCEDHGGICAICLDTIVLQETTLELSARTTRTGTGSSSQEQEVADPMMTLERRMEYLRGRPVAKERPVTLSDFDQLLYEEHSLYQLFEYQGISSSALVD</sequence>
<evidence type="ECO:0000256" key="26">
    <source>
        <dbReference type="SAM" id="MobiDB-lite"/>
    </source>
</evidence>
<keyword evidence="21 30" id="KW-0675">Receptor</keyword>
<dbReference type="InterPro" id="IPR050528">
    <property type="entry name" value="L-type_Lectin-RKs"/>
</dbReference>
<evidence type="ECO:0000256" key="7">
    <source>
        <dbReference type="ARBA" id="ARBA00022475"/>
    </source>
</evidence>
<proteinExistence type="inferred from homology"/>
<dbReference type="InterPro" id="IPR017441">
    <property type="entry name" value="Protein_kinase_ATP_BS"/>
</dbReference>
<dbReference type="InterPro" id="IPR001220">
    <property type="entry name" value="Legume_lectin_dom"/>
</dbReference>
<comment type="catalytic activity">
    <reaction evidence="24">
        <text>L-seryl-[protein] + ATP = O-phospho-L-seryl-[protein] + ADP + H(+)</text>
        <dbReference type="Rhea" id="RHEA:17989"/>
        <dbReference type="Rhea" id="RHEA-COMP:9863"/>
        <dbReference type="Rhea" id="RHEA-COMP:11604"/>
        <dbReference type="ChEBI" id="CHEBI:15378"/>
        <dbReference type="ChEBI" id="CHEBI:29999"/>
        <dbReference type="ChEBI" id="CHEBI:30616"/>
        <dbReference type="ChEBI" id="CHEBI:83421"/>
        <dbReference type="ChEBI" id="CHEBI:456216"/>
        <dbReference type="EC" id="2.7.11.1"/>
    </reaction>
</comment>
<evidence type="ECO:0000313" key="31">
    <source>
        <dbReference type="Proteomes" id="UP000516437"/>
    </source>
</evidence>
<feature type="chain" id="PRO_5025601217" description="non-specific serine/threonine protein kinase" evidence="28">
    <location>
        <begin position="28"/>
        <end position="1293"/>
    </location>
</feature>
<feature type="compositionally biased region" description="Low complexity" evidence="26">
    <location>
        <begin position="1094"/>
        <end position="1104"/>
    </location>
</feature>
<keyword evidence="31" id="KW-1185">Reference proteome</keyword>
<keyword evidence="15" id="KW-0677">Repeat</keyword>
<evidence type="ECO:0000256" key="3">
    <source>
        <dbReference type="ARBA" id="ARBA00007606"/>
    </source>
</evidence>
<gene>
    <name evidence="30" type="ORF">CJ030_MR3G025381</name>
</gene>
<dbReference type="Gene3D" id="1.10.510.10">
    <property type="entry name" value="Transferase(Phosphotransferase) domain 1"/>
    <property type="match status" value="2"/>
</dbReference>
<evidence type="ECO:0000256" key="1">
    <source>
        <dbReference type="ARBA" id="ARBA00004162"/>
    </source>
</evidence>
<dbReference type="SUPFAM" id="SSF56112">
    <property type="entry name" value="Protein kinase-like (PK-like)"/>
    <property type="match status" value="2"/>
</dbReference>
<evidence type="ECO:0000256" key="4">
    <source>
        <dbReference type="ARBA" id="ARBA00008536"/>
    </source>
</evidence>
<dbReference type="InterPro" id="IPR011009">
    <property type="entry name" value="Kinase-like_dom_sf"/>
</dbReference>
<feature type="transmembrane region" description="Helical" evidence="27">
    <location>
        <begin position="265"/>
        <end position="291"/>
    </location>
</feature>
<dbReference type="PANTHER" id="PTHR27007">
    <property type="match status" value="1"/>
</dbReference>
<keyword evidence="19 27" id="KW-1133">Transmembrane helix</keyword>
<dbReference type="GO" id="GO:0030246">
    <property type="term" value="F:carbohydrate binding"/>
    <property type="evidence" value="ECO:0007669"/>
    <property type="project" value="UniProtKB-KW"/>
</dbReference>
<evidence type="ECO:0000256" key="14">
    <source>
        <dbReference type="ARBA" id="ARBA00022734"/>
    </source>
</evidence>
<dbReference type="Pfam" id="PF07714">
    <property type="entry name" value="PK_Tyr_Ser-Thr"/>
    <property type="match status" value="2"/>
</dbReference>
<evidence type="ECO:0000256" key="15">
    <source>
        <dbReference type="ARBA" id="ARBA00022737"/>
    </source>
</evidence>
<dbReference type="GO" id="GO:0004674">
    <property type="term" value="F:protein serine/threonine kinase activity"/>
    <property type="evidence" value="ECO:0007669"/>
    <property type="project" value="UniProtKB-KW"/>
</dbReference>
<keyword evidence="22" id="KW-0325">Glycoprotein</keyword>
<keyword evidence="17 30" id="KW-0418">Kinase</keyword>
<dbReference type="Pfam" id="PF08423">
    <property type="entry name" value="Rad51"/>
    <property type="match status" value="1"/>
</dbReference>
<keyword evidence="11" id="KW-0808">Transferase</keyword>
<comment type="similarity">
    <text evidence="5">In the C-terminal section; belongs to the protein kinase superfamily. Ser/Thr protein kinase family.</text>
</comment>
<evidence type="ECO:0000256" key="28">
    <source>
        <dbReference type="SAM" id="SignalP"/>
    </source>
</evidence>
<keyword evidence="16 25" id="KW-0547">Nucleotide-binding</keyword>
<evidence type="ECO:0000256" key="9">
    <source>
        <dbReference type="ARBA" id="ARBA00022553"/>
    </source>
</evidence>
<keyword evidence="10" id="KW-0433">Leucine-rich repeat</keyword>
<dbReference type="PROSITE" id="PS50011">
    <property type="entry name" value="PROTEIN_KINASE_DOM"/>
    <property type="match status" value="2"/>
</dbReference>
<evidence type="ECO:0000256" key="27">
    <source>
        <dbReference type="SAM" id="Phobius"/>
    </source>
</evidence>
<evidence type="ECO:0000256" key="5">
    <source>
        <dbReference type="ARBA" id="ARBA00010217"/>
    </source>
</evidence>
<evidence type="ECO:0000256" key="20">
    <source>
        <dbReference type="ARBA" id="ARBA00023136"/>
    </source>
</evidence>
<dbReference type="SUPFAM" id="SSF52058">
    <property type="entry name" value="L domain-like"/>
    <property type="match status" value="1"/>
</dbReference>
<evidence type="ECO:0000256" key="10">
    <source>
        <dbReference type="ARBA" id="ARBA00022614"/>
    </source>
</evidence>
<evidence type="ECO:0000256" key="19">
    <source>
        <dbReference type="ARBA" id="ARBA00022989"/>
    </source>
</evidence>
<feature type="domain" description="Protein kinase" evidence="29">
    <location>
        <begin position="789"/>
        <end position="1091"/>
    </location>
</feature>
<evidence type="ECO:0000256" key="6">
    <source>
        <dbReference type="ARBA" id="ARBA00012513"/>
    </source>
</evidence>
<comment type="similarity">
    <text evidence="3">Belongs to the leguminous lectin family.</text>
</comment>
<keyword evidence="9" id="KW-0597">Phosphoprotein</keyword>
<dbReference type="Gene3D" id="2.60.120.200">
    <property type="match status" value="1"/>
</dbReference>
<dbReference type="Gene3D" id="3.30.200.20">
    <property type="entry name" value="Phosphorylase Kinase, domain 1"/>
    <property type="match status" value="1"/>
</dbReference>
<evidence type="ECO:0000313" key="30">
    <source>
        <dbReference type="EMBL" id="KAB1220928.1"/>
    </source>
</evidence>
<dbReference type="FunFam" id="3.80.10.10:FF:000041">
    <property type="entry name" value="LRR receptor-like serine/threonine-protein kinase ERECTA"/>
    <property type="match status" value="1"/>
</dbReference>
<dbReference type="Proteomes" id="UP000516437">
    <property type="component" value="Chromosome 3"/>
</dbReference>
<evidence type="ECO:0000256" key="17">
    <source>
        <dbReference type="ARBA" id="ARBA00022777"/>
    </source>
</evidence>
<dbReference type="GO" id="GO:0051707">
    <property type="term" value="P:response to other organism"/>
    <property type="evidence" value="ECO:0007669"/>
    <property type="project" value="UniProtKB-ARBA"/>
</dbReference>
<dbReference type="GO" id="GO:0006952">
    <property type="term" value="P:defense response"/>
    <property type="evidence" value="ECO:0007669"/>
    <property type="project" value="UniProtKB-ARBA"/>
</dbReference>
<evidence type="ECO:0000256" key="8">
    <source>
        <dbReference type="ARBA" id="ARBA00022527"/>
    </source>
</evidence>
<keyword evidence="12 27" id="KW-0812">Transmembrane</keyword>
<keyword evidence="8" id="KW-0723">Serine/threonine-protein kinase</keyword>
<reference evidence="30 31" key="1">
    <citation type="journal article" date="2019" name="Plant Biotechnol. J.">
        <title>The red bayberry genome and genetic basis of sex determination.</title>
        <authorList>
            <person name="Jia H.M."/>
            <person name="Jia H.J."/>
            <person name="Cai Q.L."/>
            <person name="Wang Y."/>
            <person name="Zhao H.B."/>
            <person name="Yang W.F."/>
            <person name="Wang G.Y."/>
            <person name="Li Y.H."/>
            <person name="Zhan D.L."/>
            <person name="Shen Y.T."/>
            <person name="Niu Q.F."/>
            <person name="Chang L."/>
            <person name="Qiu J."/>
            <person name="Zhao L."/>
            <person name="Xie H.B."/>
            <person name="Fu W.Y."/>
            <person name="Jin J."/>
            <person name="Li X.W."/>
            <person name="Jiao Y."/>
            <person name="Zhou C.C."/>
            <person name="Tu T."/>
            <person name="Chai C.Y."/>
            <person name="Gao J.L."/>
            <person name="Fan L.J."/>
            <person name="van de Weg E."/>
            <person name="Wang J.Y."/>
            <person name="Gao Z.S."/>
        </authorList>
    </citation>
    <scope>NUCLEOTIDE SEQUENCE [LARGE SCALE GENOMIC DNA]</scope>
    <source>
        <tissue evidence="30">Leaves</tissue>
    </source>
</reference>
<evidence type="ECO:0000256" key="22">
    <source>
        <dbReference type="ARBA" id="ARBA00023180"/>
    </source>
</evidence>
<comment type="similarity">
    <text evidence="4">In the N-terminal section; belongs to the leguminous lectin family.</text>
</comment>
<dbReference type="FunFam" id="1.10.510.10:FF:000358">
    <property type="entry name" value="Putative leucine-rich repeat receptor-like serine/threonine-protein kinase"/>
    <property type="match status" value="1"/>
</dbReference>
<dbReference type="InterPro" id="IPR001611">
    <property type="entry name" value="Leu-rich_rpt"/>
</dbReference>
<dbReference type="InterPro" id="IPR000719">
    <property type="entry name" value="Prot_kinase_dom"/>
</dbReference>
<evidence type="ECO:0000256" key="23">
    <source>
        <dbReference type="ARBA" id="ARBA00047899"/>
    </source>
</evidence>
<dbReference type="PROSITE" id="PS00107">
    <property type="entry name" value="PROTEIN_KINASE_ATP"/>
    <property type="match status" value="1"/>
</dbReference>
<feature type="binding site" evidence="25">
    <location>
        <position position="358"/>
    </location>
    <ligand>
        <name>ATP</name>
        <dbReference type="ChEBI" id="CHEBI:30616"/>
    </ligand>
</feature>
<evidence type="ECO:0000256" key="21">
    <source>
        <dbReference type="ARBA" id="ARBA00023170"/>
    </source>
</evidence>
<dbReference type="SMART" id="SM00220">
    <property type="entry name" value="S_TKc"/>
    <property type="match status" value="1"/>
</dbReference>
<dbReference type="Pfam" id="PF00139">
    <property type="entry name" value="Lectin_legB"/>
    <property type="match status" value="1"/>
</dbReference>
<keyword evidence="18 25" id="KW-0067">ATP-binding</keyword>
<dbReference type="OrthoDB" id="1856421at2759"/>
<dbReference type="GO" id="GO:0005524">
    <property type="term" value="F:ATP binding"/>
    <property type="evidence" value="ECO:0007669"/>
    <property type="project" value="UniProtKB-UniRule"/>
</dbReference>
<evidence type="ECO:0000256" key="12">
    <source>
        <dbReference type="ARBA" id="ARBA00022692"/>
    </source>
</evidence>
<dbReference type="EC" id="2.7.11.1" evidence="6"/>
<organism evidence="30 31">
    <name type="scientific">Morella rubra</name>
    <name type="common">Chinese bayberry</name>
    <dbReference type="NCBI Taxonomy" id="262757"/>
    <lineage>
        <taxon>Eukaryota</taxon>
        <taxon>Viridiplantae</taxon>
        <taxon>Streptophyta</taxon>
        <taxon>Embryophyta</taxon>
        <taxon>Tracheophyta</taxon>
        <taxon>Spermatophyta</taxon>
        <taxon>Magnoliopsida</taxon>
        <taxon>eudicotyledons</taxon>
        <taxon>Gunneridae</taxon>
        <taxon>Pentapetalae</taxon>
        <taxon>rosids</taxon>
        <taxon>fabids</taxon>
        <taxon>Fagales</taxon>
        <taxon>Myricaceae</taxon>
        <taxon>Morella</taxon>
    </lineage>
</organism>
<evidence type="ECO:0000256" key="18">
    <source>
        <dbReference type="ARBA" id="ARBA00022840"/>
    </source>
</evidence>
<evidence type="ECO:0000256" key="13">
    <source>
        <dbReference type="ARBA" id="ARBA00022729"/>
    </source>
</evidence>
<feature type="region of interest" description="Disordered" evidence="26">
    <location>
        <begin position="1087"/>
        <end position="1108"/>
    </location>
</feature>
<dbReference type="GO" id="GO:0005886">
    <property type="term" value="C:plasma membrane"/>
    <property type="evidence" value="ECO:0007669"/>
    <property type="project" value="UniProtKB-SubCell"/>
</dbReference>
<protein>
    <recommendedName>
        <fullName evidence="6">non-specific serine/threonine protein kinase</fullName>
        <ecNumber evidence="6">2.7.11.1</ecNumber>
    </recommendedName>
</protein>
<keyword evidence="7" id="KW-1003">Cell membrane</keyword>
<keyword evidence="20 27" id="KW-0472">Membrane</keyword>
<dbReference type="InterPro" id="IPR032675">
    <property type="entry name" value="LRR_dom_sf"/>
</dbReference>